<dbReference type="AlphaFoldDB" id="A0A0V1KIT1"/>
<accession>A0A0V1KIT1</accession>
<dbReference type="EMBL" id="JYDW01001422">
    <property type="protein sequence ID" value="KRZ47090.1"/>
    <property type="molecule type" value="Genomic_DNA"/>
</dbReference>
<dbReference type="Proteomes" id="UP000054721">
    <property type="component" value="Unassembled WGS sequence"/>
</dbReference>
<evidence type="ECO:0000313" key="2">
    <source>
        <dbReference type="Proteomes" id="UP000054721"/>
    </source>
</evidence>
<proteinExistence type="predicted"/>
<gene>
    <name evidence="1" type="ORF">T02_15805</name>
</gene>
<keyword evidence="2" id="KW-1185">Reference proteome</keyword>
<name>A0A0V1KIT1_9BILA</name>
<evidence type="ECO:0000313" key="1">
    <source>
        <dbReference type="EMBL" id="KRZ47090.1"/>
    </source>
</evidence>
<protein>
    <submittedName>
        <fullName evidence="1">Uncharacterized protein</fullName>
    </submittedName>
</protein>
<reference evidence="1 2" key="1">
    <citation type="submission" date="2015-05" db="EMBL/GenBank/DDBJ databases">
        <title>Evolution of Trichinella species and genotypes.</title>
        <authorList>
            <person name="Korhonen P.K."/>
            <person name="Edoardo P."/>
            <person name="Giuseppe L.R."/>
            <person name="Gasser R.B."/>
        </authorList>
    </citation>
    <scope>NUCLEOTIDE SEQUENCE [LARGE SCALE GENOMIC DNA]</scope>
    <source>
        <strain evidence="1">ISS10</strain>
    </source>
</reference>
<comment type="caution">
    <text evidence="1">The sequence shown here is derived from an EMBL/GenBank/DDBJ whole genome shotgun (WGS) entry which is preliminary data.</text>
</comment>
<sequence length="30" mass="3366">MASSREAAYGMVGEVNFWRRGDAATRYAEL</sequence>
<organism evidence="1 2">
    <name type="scientific">Trichinella nativa</name>
    <dbReference type="NCBI Taxonomy" id="6335"/>
    <lineage>
        <taxon>Eukaryota</taxon>
        <taxon>Metazoa</taxon>
        <taxon>Ecdysozoa</taxon>
        <taxon>Nematoda</taxon>
        <taxon>Enoplea</taxon>
        <taxon>Dorylaimia</taxon>
        <taxon>Trichinellida</taxon>
        <taxon>Trichinellidae</taxon>
        <taxon>Trichinella</taxon>
    </lineage>
</organism>